<dbReference type="SUPFAM" id="SSF52096">
    <property type="entry name" value="ClpP/crotonase"/>
    <property type="match status" value="1"/>
</dbReference>
<dbReference type="InterPro" id="IPR029045">
    <property type="entry name" value="ClpP/crotonase-like_dom_sf"/>
</dbReference>
<evidence type="ECO:0000313" key="1">
    <source>
        <dbReference type="EMBL" id="MFB5682658.1"/>
    </source>
</evidence>
<sequence length="282" mass="30442">MNYANYSSISVACKGGVMWVTIDHPPLNVLDAVLMPELDDLAVKVAKDESIQVIVFQSADPDFFLVHGDMKLANDPEALSKMINQSLEDVGNEPLNQMLQLHERIRALPQLTIGKIAGLARGGGAEFLSALDMRFAAIGKAGLAQMETLVGLIPGAGGIAYLPQLVGRSRALEIITGAALFGAEEAEQYGWVNKALPANELDDYVEELVRNISKRAPGVVRAIKQAIDVSTPDLSESLKFSNRLLGEIIARPKTHELAQAALAAGIQTREVEMNLEKYLADI</sequence>
<dbReference type="Gene3D" id="3.90.226.10">
    <property type="entry name" value="2-enoyl-CoA Hydratase, Chain A, domain 1"/>
    <property type="match status" value="1"/>
</dbReference>
<dbReference type="Proteomes" id="UP001580407">
    <property type="component" value="Unassembled WGS sequence"/>
</dbReference>
<comment type="caution">
    <text evidence="1">The sequence shown here is derived from an EMBL/GenBank/DDBJ whole genome shotgun (WGS) entry which is preliminary data.</text>
</comment>
<evidence type="ECO:0000313" key="2">
    <source>
        <dbReference type="Proteomes" id="UP001580407"/>
    </source>
</evidence>
<name>A0ABV5BAC1_9BACL</name>
<keyword evidence="2" id="KW-1185">Reference proteome</keyword>
<accession>A0ABV5BAC1</accession>
<dbReference type="EMBL" id="JBHILM010000019">
    <property type="protein sequence ID" value="MFB5682658.1"/>
    <property type="molecule type" value="Genomic_DNA"/>
</dbReference>
<dbReference type="InterPro" id="IPR001753">
    <property type="entry name" value="Enoyl-CoA_hydra/iso"/>
</dbReference>
<dbReference type="PANTHER" id="PTHR11941">
    <property type="entry name" value="ENOYL-COA HYDRATASE-RELATED"/>
    <property type="match status" value="1"/>
</dbReference>
<proteinExistence type="predicted"/>
<organism evidence="1 2">
    <name type="scientific">Paenibacillus terreus</name>
    <dbReference type="NCBI Taxonomy" id="1387834"/>
    <lineage>
        <taxon>Bacteria</taxon>
        <taxon>Bacillati</taxon>
        <taxon>Bacillota</taxon>
        <taxon>Bacilli</taxon>
        <taxon>Bacillales</taxon>
        <taxon>Paenibacillaceae</taxon>
        <taxon>Paenibacillus</taxon>
    </lineage>
</organism>
<dbReference type="RefSeq" id="WP_375526409.1">
    <property type="nucleotide sequence ID" value="NZ_JBHILM010000019.1"/>
</dbReference>
<dbReference type="PANTHER" id="PTHR11941:SF54">
    <property type="entry name" value="ENOYL-COA HYDRATASE, MITOCHONDRIAL"/>
    <property type="match status" value="1"/>
</dbReference>
<dbReference type="CDD" id="cd06558">
    <property type="entry name" value="crotonase-like"/>
    <property type="match status" value="1"/>
</dbReference>
<gene>
    <name evidence="1" type="ORF">ACE3NQ_17210</name>
</gene>
<protein>
    <submittedName>
        <fullName evidence="1">Enoyl-CoA hydratase/isomerase family protein</fullName>
    </submittedName>
</protein>
<dbReference type="Pfam" id="PF00378">
    <property type="entry name" value="ECH_1"/>
    <property type="match status" value="1"/>
</dbReference>
<reference evidence="1 2" key="1">
    <citation type="submission" date="2024-09" db="EMBL/GenBank/DDBJ databases">
        <authorList>
            <person name="Ruan L."/>
        </authorList>
    </citation>
    <scope>NUCLEOTIDE SEQUENCE [LARGE SCALE GENOMIC DNA]</scope>
    <source>
        <strain evidence="1 2">D33</strain>
    </source>
</reference>